<dbReference type="InterPro" id="IPR000719">
    <property type="entry name" value="Prot_kinase_dom"/>
</dbReference>
<dbReference type="Proteomes" id="UP000316726">
    <property type="component" value="Chromosome 7"/>
</dbReference>
<dbReference type="SMART" id="SM00220">
    <property type="entry name" value="S_TKc"/>
    <property type="match status" value="1"/>
</dbReference>
<evidence type="ECO:0000313" key="12">
    <source>
        <dbReference type="Proteomes" id="UP000316726"/>
    </source>
</evidence>
<evidence type="ECO:0000256" key="4">
    <source>
        <dbReference type="ARBA" id="ARBA00022777"/>
    </source>
</evidence>
<feature type="transmembrane region" description="Helical" evidence="8">
    <location>
        <begin position="440"/>
        <end position="466"/>
    </location>
</feature>
<dbReference type="Gene3D" id="2.60.120.430">
    <property type="entry name" value="Galactose-binding lectin"/>
    <property type="match status" value="1"/>
</dbReference>
<protein>
    <submittedName>
        <fullName evidence="11">Serine/threonine-protein kinase</fullName>
    </submittedName>
</protein>
<dbReference type="PANTHER" id="PTHR44329:SF288">
    <property type="entry name" value="MITOGEN-ACTIVATED PROTEIN KINASE KINASE KINASE 20"/>
    <property type="match status" value="1"/>
</dbReference>
<dbReference type="PANTHER" id="PTHR44329">
    <property type="entry name" value="SERINE/THREONINE-PROTEIN KINASE TNNI3K-RELATED"/>
    <property type="match status" value="1"/>
</dbReference>
<feature type="region of interest" description="Disordered" evidence="7">
    <location>
        <begin position="33"/>
        <end position="64"/>
    </location>
</feature>
<keyword evidence="3 6" id="KW-0547">Nucleotide-binding</keyword>
<feature type="chain" id="PRO_5023123015" evidence="9">
    <location>
        <begin position="28"/>
        <end position="1046"/>
    </location>
</feature>
<keyword evidence="8" id="KW-0472">Membrane</keyword>
<dbReference type="STRING" id="1764295.A0A5B8MN79"/>
<evidence type="ECO:0000259" key="10">
    <source>
        <dbReference type="PROSITE" id="PS50011"/>
    </source>
</evidence>
<dbReference type="InterPro" id="IPR001245">
    <property type="entry name" value="Ser-Thr/Tyr_kinase_cat_dom"/>
</dbReference>
<dbReference type="EMBL" id="CP031040">
    <property type="protein sequence ID" value="QDZ22108.1"/>
    <property type="molecule type" value="Genomic_DNA"/>
</dbReference>
<dbReference type="OrthoDB" id="339325at2759"/>
<dbReference type="Pfam" id="PF07714">
    <property type="entry name" value="PK_Tyr_Ser-Thr"/>
    <property type="match status" value="1"/>
</dbReference>
<dbReference type="PROSITE" id="PS00107">
    <property type="entry name" value="PROTEIN_KINASE_ATP"/>
    <property type="match status" value="1"/>
</dbReference>
<dbReference type="Gene3D" id="1.10.510.10">
    <property type="entry name" value="Transferase(Phosphotransferase) domain 1"/>
    <property type="match status" value="1"/>
</dbReference>
<keyword evidence="2" id="KW-0808">Transferase</keyword>
<dbReference type="PROSITE" id="PS00108">
    <property type="entry name" value="PROTEIN_KINASE_ST"/>
    <property type="match status" value="1"/>
</dbReference>
<dbReference type="InterPro" id="IPR008271">
    <property type="entry name" value="Ser/Thr_kinase_AS"/>
</dbReference>
<evidence type="ECO:0000256" key="2">
    <source>
        <dbReference type="ARBA" id="ARBA00022679"/>
    </source>
</evidence>
<feature type="domain" description="Protein kinase" evidence="10">
    <location>
        <begin position="780"/>
        <end position="1038"/>
    </location>
</feature>
<dbReference type="SUPFAM" id="SSF56112">
    <property type="entry name" value="Protein kinase-like (PK-like)"/>
    <property type="match status" value="1"/>
</dbReference>
<dbReference type="PROSITE" id="PS50011">
    <property type="entry name" value="PROTEIN_KINASE_DOM"/>
    <property type="match status" value="1"/>
</dbReference>
<dbReference type="AlphaFoldDB" id="A0A5B8MN79"/>
<organism evidence="11 12">
    <name type="scientific">Chloropicon primus</name>
    <dbReference type="NCBI Taxonomy" id="1764295"/>
    <lineage>
        <taxon>Eukaryota</taxon>
        <taxon>Viridiplantae</taxon>
        <taxon>Chlorophyta</taxon>
        <taxon>Chloropicophyceae</taxon>
        <taxon>Chloropicales</taxon>
        <taxon>Chloropicaceae</taxon>
        <taxon>Chloropicon</taxon>
    </lineage>
</organism>
<evidence type="ECO:0000313" key="11">
    <source>
        <dbReference type="EMBL" id="QDZ22108.1"/>
    </source>
</evidence>
<feature type="compositionally biased region" description="Polar residues" evidence="7">
    <location>
        <begin position="36"/>
        <end position="57"/>
    </location>
</feature>
<dbReference type="GO" id="GO:0004674">
    <property type="term" value="F:protein serine/threonine kinase activity"/>
    <property type="evidence" value="ECO:0007669"/>
    <property type="project" value="UniProtKB-KW"/>
</dbReference>
<feature type="binding site" evidence="6">
    <location>
        <position position="807"/>
    </location>
    <ligand>
        <name>ATP</name>
        <dbReference type="ChEBI" id="CHEBI:30616"/>
    </ligand>
</feature>
<reference evidence="11 12" key="1">
    <citation type="submission" date="2018-07" db="EMBL/GenBank/DDBJ databases">
        <title>The complete nuclear genome of the prasinophyte Chloropicon primus (CCMP1205).</title>
        <authorList>
            <person name="Pombert J.-F."/>
            <person name="Otis C."/>
            <person name="Turmel M."/>
            <person name="Lemieux C."/>
        </authorList>
    </citation>
    <scope>NUCLEOTIDE SEQUENCE [LARGE SCALE GENOMIC DNA]</scope>
    <source>
        <strain evidence="11 12">CCMP1205</strain>
    </source>
</reference>
<evidence type="ECO:0000256" key="9">
    <source>
        <dbReference type="SAM" id="SignalP"/>
    </source>
</evidence>
<keyword evidence="9" id="KW-0732">Signal</keyword>
<gene>
    <name evidence="11" type="ORF">A3770_07p46260</name>
</gene>
<evidence type="ECO:0000256" key="7">
    <source>
        <dbReference type="SAM" id="MobiDB-lite"/>
    </source>
</evidence>
<proteinExistence type="predicted"/>
<accession>A0A5B8MN79</accession>
<dbReference type="PRINTS" id="PR00109">
    <property type="entry name" value="TYRKINASE"/>
</dbReference>
<evidence type="ECO:0000256" key="8">
    <source>
        <dbReference type="SAM" id="Phobius"/>
    </source>
</evidence>
<feature type="signal peptide" evidence="9">
    <location>
        <begin position="1"/>
        <end position="27"/>
    </location>
</feature>
<keyword evidence="8" id="KW-1133">Transmembrane helix</keyword>
<evidence type="ECO:0000256" key="5">
    <source>
        <dbReference type="ARBA" id="ARBA00022840"/>
    </source>
</evidence>
<dbReference type="InterPro" id="IPR017441">
    <property type="entry name" value="Protein_kinase_ATP_BS"/>
</dbReference>
<keyword evidence="5 6" id="KW-0067">ATP-binding</keyword>
<dbReference type="GO" id="GO:0005524">
    <property type="term" value="F:ATP binding"/>
    <property type="evidence" value="ECO:0007669"/>
    <property type="project" value="UniProtKB-UniRule"/>
</dbReference>
<evidence type="ECO:0000256" key="1">
    <source>
        <dbReference type="ARBA" id="ARBA00022527"/>
    </source>
</evidence>
<keyword evidence="4 11" id="KW-0418">Kinase</keyword>
<keyword evidence="8" id="KW-0812">Transmembrane</keyword>
<keyword evidence="12" id="KW-1185">Reference proteome</keyword>
<evidence type="ECO:0000256" key="6">
    <source>
        <dbReference type="PROSITE-ProRule" id="PRU10141"/>
    </source>
</evidence>
<evidence type="ECO:0000256" key="3">
    <source>
        <dbReference type="ARBA" id="ARBA00022741"/>
    </source>
</evidence>
<sequence>MTMRTRGEWKRLAAVVVLLASALPLHATEAAAASEDLQTAQPLSTTRGGNGTATNDEPASAKPVEGGIISDDWVMSVVDANLSSLVWPGEESGYPTAPANPEAPVLVLEAQRFGYLNMRLKRKEKPVSGFTHVCLDVMVAENTDQPAPPQTILTLTGYNQRPQASASVSAHTVLDGNPEFAANAWSQVRIPLPDALDFSWYEVRIEEKSVQGSIVFVQKIEFCGGEEGLDSSGYSQCLWRTEGEIDVPAPASATMPFVEAVYLSGFGLAPRWTDRSYIGFYDFSYILPSGEAAVKALVGPNGALSFATDASFEFWEALHFQILASSNEVDVCLEVSRENESRKEAQCVESLWNQSQLTGTWVEVSAPLSDFGFPRPWNRFDLVDGSDQGIFFIVTNILFNSKPNSSDSGELWVLDLSEMSELEASLLDLDYSQGSGNSHVLGWSLGIVIGVVTALILVPILICIIFPKQPGKRLTSVPLCCVALHESFQEAIDDVSAYRHRFRIPATVKMKAANKKGWVESVTYREAADPDDGGGPLESTNIDNILPVYGVSKALSHSPSKASTRTASRQTLPCDTARVSPLPSERVEELMYHTHCGGSIVEEDVPQTVRMERQPLYKVSSISEGEPTSRGLFKHDTEIMPSPIVVPTNRSEPMSYRKFSNLQHVDDALQASCKALLKSSNDLKKLLDFSSPQGKARGKHLRKSASEVIDMSVASDYHELIEKQIQSLQTAQKLVAEEWRVMKEVVDSARSEQTPKRHAVEKIPSRTDVESMNVDIFKDVQITHLIGSGGSGSVYEGTYKGHRVAIKLLHNNNELNADQVDSLKTEVALLQNLRHPNIVNFLGCCLNPESLCVILEYAEGGSLHSMLHTNQKQPEYGTLLQLAEDVASAMDYCHSLEPPIIHRDLKPQNILLHRDGRAQVADFGIARIRTNTFVETKHLNAGTVAYMSPEIMQGRNVDEKCDVYSFGIILWECLTGQKPWADKLLPMQVVVAVGVEGDRLPLPSGCPISLKRLIRDCWRHDPRLRPTFREIKLRLAYLRNKHGSAH</sequence>
<dbReference type="CDD" id="cd13999">
    <property type="entry name" value="STKc_MAP3K-like"/>
    <property type="match status" value="1"/>
</dbReference>
<dbReference type="InterPro" id="IPR011009">
    <property type="entry name" value="Kinase-like_dom_sf"/>
</dbReference>
<name>A0A5B8MN79_9CHLO</name>
<dbReference type="InterPro" id="IPR051681">
    <property type="entry name" value="Ser/Thr_Kinases-Pseudokinases"/>
</dbReference>
<keyword evidence="1" id="KW-0723">Serine/threonine-protein kinase</keyword>